<evidence type="ECO:0000313" key="3">
    <source>
        <dbReference type="Proteomes" id="UP001324427"/>
    </source>
</evidence>
<dbReference type="InterPro" id="IPR036291">
    <property type="entry name" value="NAD(P)-bd_dom_sf"/>
</dbReference>
<protein>
    <recommendedName>
        <fullName evidence="4">Short-chain dehydrogenase</fullName>
    </recommendedName>
</protein>
<evidence type="ECO:0000256" key="1">
    <source>
        <dbReference type="ARBA" id="ARBA00023002"/>
    </source>
</evidence>
<reference evidence="2 3" key="1">
    <citation type="submission" date="2021-11" db="EMBL/GenBank/DDBJ databases">
        <title>Black yeast isolated from Biological Soil Crust.</title>
        <authorList>
            <person name="Kurbessoian T."/>
        </authorList>
    </citation>
    <scope>NUCLEOTIDE SEQUENCE [LARGE SCALE GENOMIC DNA]</scope>
    <source>
        <strain evidence="2 3">CCFEE 5522</strain>
    </source>
</reference>
<evidence type="ECO:0008006" key="4">
    <source>
        <dbReference type="Google" id="ProtNLM"/>
    </source>
</evidence>
<comment type="caution">
    <text evidence="2">The sequence shown here is derived from an EMBL/GenBank/DDBJ whole genome shotgun (WGS) entry which is preliminary data.</text>
</comment>
<keyword evidence="1" id="KW-0560">Oxidoreductase</keyword>
<dbReference type="Proteomes" id="UP001324427">
    <property type="component" value="Unassembled WGS sequence"/>
</dbReference>
<name>A0AAV9JKH1_9PEZI</name>
<gene>
    <name evidence="2" type="ORF">LTR36_002758</name>
</gene>
<dbReference type="AlphaFoldDB" id="A0AAV9JKH1"/>
<dbReference type="SUPFAM" id="SSF51735">
    <property type="entry name" value="NAD(P)-binding Rossmann-fold domains"/>
    <property type="match status" value="1"/>
</dbReference>
<dbReference type="PANTHER" id="PTHR43157:SF31">
    <property type="entry name" value="PHOSPHATIDYLINOSITOL-GLYCAN BIOSYNTHESIS CLASS F PROTEIN"/>
    <property type="match status" value="1"/>
</dbReference>
<dbReference type="PRINTS" id="PR00081">
    <property type="entry name" value="GDHRDH"/>
</dbReference>
<accession>A0AAV9JKH1</accession>
<proteinExistence type="predicted"/>
<evidence type="ECO:0000313" key="2">
    <source>
        <dbReference type="EMBL" id="KAK4545408.1"/>
    </source>
</evidence>
<dbReference type="GO" id="GO:0016491">
    <property type="term" value="F:oxidoreductase activity"/>
    <property type="evidence" value="ECO:0007669"/>
    <property type="project" value="UniProtKB-KW"/>
</dbReference>
<keyword evidence="3" id="KW-1185">Reference proteome</keyword>
<dbReference type="Gene3D" id="3.40.50.720">
    <property type="entry name" value="NAD(P)-binding Rossmann-like Domain"/>
    <property type="match status" value="1"/>
</dbReference>
<dbReference type="PANTHER" id="PTHR43157">
    <property type="entry name" value="PHOSPHATIDYLINOSITOL-GLYCAN BIOSYNTHESIS CLASS F PROTEIN-RELATED"/>
    <property type="match status" value="1"/>
</dbReference>
<organism evidence="2 3">
    <name type="scientific">Oleoguttula mirabilis</name>
    <dbReference type="NCBI Taxonomy" id="1507867"/>
    <lineage>
        <taxon>Eukaryota</taxon>
        <taxon>Fungi</taxon>
        <taxon>Dikarya</taxon>
        <taxon>Ascomycota</taxon>
        <taxon>Pezizomycotina</taxon>
        <taxon>Dothideomycetes</taxon>
        <taxon>Dothideomycetidae</taxon>
        <taxon>Mycosphaerellales</taxon>
        <taxon>Teratosphaeriaceae</taxon>
        <taxon>Oleoguttula</taxon>
    </lineage>
</organism>
<sequence>MSLPSFFYSQLIQKLPYPEASFSGKTVIVTGSNVGLGKEAARHIARLGASNLILAVRNIDKGNAAKEDIERSTGCSKDVIKVWLLDMADYSSVTSFAARASKELERVDVLLANAGIASFLWRTAEDNEAMITVNVVSTFLLTMLMMPKLKDTARKYNTRPVVTITSSEVHARTTLPAKSAPDGQIFQTLNDISKSDLTERYPVSKLLEVFGVRAIADRLPSSSFPVTIDTVNPGLCHSCVSPSPSPPGLHLLIICRELAREGGWAFVVMKAMLARSTEYGSRTLVHAASQGPESHGQYLSDCKIAQPSPFVTSEEGKVAQDRVWNELVKKLEAIEPGVTGNLK</sequence>
<dbReference type="Pfam" id="PF00106">
    <property type="entry name" value="adh_short"/>
    <property type="match status" value="1"/>
</dbReference>
<dbReference type="EMBL" id="JAVFHQ010000019">
    <property type="protein sequence ID" value="KAK4545408.1"/>
    <property type="molecule type" value="Genomic_DNA"/>
</dbReference>
<dbReference type="InterPro" id="IPR002347">
    <property type="entry name" value="SDR_fam"/>
</dbReference>